<proteinExistence type="inferred from homology"/>
<feature type="compositionally biased region" description="Pro residues" evidence="10">
    <location>
        <begin position="652"/>
        <end position="661"/>
    </location>
</feature>
<evidence type="ECO:0000256" key="2">
    <source>
        <dbReference type="ARBA" id="ARBA00006737"/>
    </source>
</evidence>
<keyword evidence="12" id="KW-1185">Reference proteome</keyword>
<evidence type="ECO:0000313" key="11">
    <source>
        <dbReference type="EMBL" id="ALC43747.1"/>
    </source>
</evidence>
<reference evidence="11 12" key="1">
    <citation type="submission" date="2015-08" db="EMBL/GenBank/DDBJ databases">
        <title>Ancestral chromatin configuration constrains chromatin evolution on differentiating sex chromosomes in Drosophila.</title>
        <authorList>
            <person name="Zhou Q."/>
            <person name="Bachtrog D."/>
        </authorList>
    </citation>
    <scope>NUCLEOTIDE SEQUENCE [LARGE SCALE GENOMIC DNA]</scope>
    <source>
        <tissue evidence="11">Whole larvae</tissue>
    </source>
</reference>
<dbReference type="OrthoDB" id="313308at2759"/>
<evidence type="ECO:0000256" key="9">
    <source>
        <dbReference type="SAM" id="Coils"/>
    </source>
</evidence>
<dbReference type="EMBL" id="CP012525">
    <property type="protein sequence ID" value="ALC43747.1"/>
    <property type="molecule type" value="Genomic_DNA"/>
</dbReference>
<keyword evidence="5" id="KW-0282">Flagellum</keyword>
<evidence type="ECO:0000256" key="7">
    <source>
        <dbReference type="ARBA" id="ARBA00023212"/>
    </source>
</evidence>
<dbReference type="PANTHER" id="PTHR21648">
    <property type="entry name" value="FLAGELLAR RADIAL SPOKE PROTEIN 3"/>
    <property type="match status" value="1"/>
</dbReference>
<evidence type="ECO:0000256" key="4">
    <source>
        <dbReference type="ARBA" id="ARBA00022553"/>
    </source>
</evidence>
<accession>A0A0M4EKH4</accession>
<comment type="subcellular location">
    <subcellularLocation>
        <location evidence="1">Cytoplasm</location>
        <location evidence="1">Cytoskeleton</location>
        <location evidence="1">Flagellum axoneme</location>
    </subcellularLocation>
</comment>
<evidence type="ECO:0000256" key="1">
    <source>
        <dbReference type="ARBA" id="ARBA00004611"/>
    </source>
</evidence>
<dbReference type="InterPro" id="IPR009290">
    <property type="entry name" value="Radial_spoke_3"/>
</dbReference>
<evidence type="ECO:0000256" key="3">
    <source>
        <dbReference type="ARBA" id="ARBA00022490"/>
    </source>
</evidence>
<evidence type="ECO:0000256" key="10">
    <source>
        <dbReference type="SAM" id="MobiDB-lite"/>
    </source>
</evidence>
<keyword evidence="3" id="KW-0963">Cytoplasm</keyword>
<name>A0A0M4EKH4_DROBS</name>
<dbReference type="Proteomes" id="UP000494163">
    <property type="component" value="Chromosome 3L"/>
</dbReference>
<sequence>MSGKGSGMEFLSSGIARTEVTEMQLKWQDKPCPAPPCKQTFWWASQPKPVKIKGCPKPERAQNFSFASSYPYAPGRQILHSNPTFNVQRYQSPYDFQHVVTNAFSVLHNSVSEPDSTQASRPNQAIVRPIIREQSEHVPERAAAGINSSQPPLTTRSCFSRSTQEVRSFADELSQKLRFLAPEENNNARGASGHSSSGYVGTGAWLSMDRPRFETTVPTGIFLPPPNELQLLPASMLRRHVYAYSSYPMILQSFYNQSNPSKDKENRTSMRQNGVRATAAVAAAAAAVAAKSETPALAGSLQITKAQFQQQLQQRRQTDKRPVVPPPEPYMNVMYDRRVIKGSNFGSPSMVADIDPFDKAAELRRRNMLRKRTMQCRNQRNVLGTPPPVKGRKHENIQTEKYLEKLVQRPPEFTVDTQTDLFLEKPPTPPYVPAKVGVDASTEIGEGELFHFDAEAQPIIDVLVDACIEQSILEVAHEMELDALRRKQEKFLAQREAELAELRRLEAEELRLQAEKERRLRQDAIAKELDEEMQKSVTAAKLLQGHIASLVPEVLENIEPASDAVKKEQLMKSVCPWLSAEVAEEVGHIVDSREILTAIIQEIIKQRASVYMGYKEPSSEPSEPEPGPCEEEGCTIDESCPCEPETEMSECPEPPPEPPHL</sequence>
<dbReference type="PANTHER" id="PTHR21648:SF0">
    <property type="entry name" value="RADIAL SPOKE HEAD PROTEIN 3 HOMOLOG"/>
    <property type="match status" value="1"/>
</dbReference>
<evidence type="ECO:0000256" key="8">
    <source>
        <dbReference type="ARBA" id="ARBA00023273"/>
    </source>
</evidence>
<keyword evidence="4" id="KW-0597">Phosphoprotein</keyword>
<comment type="similarity">
    <text evidence="2">Belongs to the flagellar radial spoke RSP3 family.</text>
</comment>
<gene>
    <name evidence="11" type="ORF">Dbus_chr3Lg913</name>
</gene>
<keyword evidence="6" id="KW-0969">Cilium</keyword>
<dbReference type="Pfam" id="PF06098">
    <property type="entry name" value="Radial_spoke_3"/>
    <property type="match status" value="1"/>
</dbReference>
<evidence type="ECO:0000313" key="12">
    <source>
        <dbReference type="Proteomes" id="UP000494163"/>
    </source>
</evidence>
<protein>
    <submittedName>
        <fullName evidence="11">CG32392</fullName>
    </submittedName>
</protein>
<keyword evidence="8" id="KW-0966">Cell projection</keyword>
<evidence type="ECO:0000256" key="6">
    <source>
        <dbReference type="ARBA" id="ARBA00023069"/>
    </source>
</evidence>
<dbReference type="GO" id="GO:0005929">
    <property type="term" value="C:cilium"/>
    <property type="evidence" value="ECO:0007669"/>
    <property type="project" value="TreeGrafter"/>
</dbReference>
<keyword evidence="7" id="KW-0206">Cytoskeleton</keyword>
<dbReference type="SMR" id="A0A0M4EKH4"/>
<organism evidence="11 12">
    <name type="scientific">Drosophila busckii</name>
    <name type="common">Fruit fly</name>
    <dbReference type="NCBI Taxonomy" id="30019"/>
    <lineage>
        <taxon>Eukaryota</taxon>
        <taxon>Metazoa</taxon>
        <taxon>Ecdysozoa</taxon>
        <taxon>Arthropoda</taxon>
        <taxon>Hexapoda</taxon>
        <taxon>Insecta</taxon>
        <taxon>Pterygota</taxon>
        <taxon>Neoptera</taxon>
        <taxon>Endopterygota</taxon>
        <taxon>Diptera</taxon>
        <taxon>Brachycera</taxon>
        <taxon>Muscomorpha</taxon>
        <taxon>Ephydroidea</taxon>
        <taxon>Drosophilidae</taxon>
        <taxon>Drosophila</taxon>
    </lineage>
</organism>
<dbReference type="AlphaFoldDB" id="A0A0M4EKH4"/>
<dbReference type="STRING" id="30019.A0A0M4EKH4"/>
<feature type="region of interest" description="Disordered" evidence="10">
    <location>
        <begin position="614"/>
        <end position="661"/>
    </location>
</feature>
<feature type="region of interest" description="Disordered" evidence="10">
    <location>
        <begin position="310"/>
        <end position="330"/>
    </location>
</feature>
<evidence type="ECO:0000256" key="5">
    <source>
        <dbReference type="ARBA" id="ARBA00022846"/>
    </source>
</evidence>
<feature type="coiled-coil region" evidence="9">
    <location>
        <begin position="488"/>
        <end position="527"/>
    </location>
</feature>
<dbReference type="OMA" id="CEPETEY"/>
<keyword evidence="9" id="KW-0175">Coiled coil</keyword>